<evidence type="ECO:0000313" key="1">
    <source>
        <dbReference type="EMBL" id="MCF4123355.1"/>
    </source>
</evidence>
<dbReference type="EMBL" id="JAKGSG010000059">
    <property type="protein sequence ID" value="MCF4123355.1"/>
    <property type="molecule type" value="Genomic_DNA"/>
</dbReference>
<reference evidence="1" key="1">
    <citation type="submission" date="2022-01" db="EMBL/GenBank/DDBJ databases">
        <title>Antribacter sp. nov., isolated from Guizhou of China.</title>
        <authorList>
            <person name="Chengliang C."/>
            <person name="Ya Z."/>
        </authorList>
    </citation>
    <scope>NUCLEOTIDE SEQUENCE</scope>
    <source>
        <strain evidence="1">KLBMP 9083</strain>
    </source>
</reference>
<dbReference type="Proteomes" id="UP001165405">
    <property type="component" value="Unassembled WGS sequence"/>
</dbReference>
<sequence length="59" mass="6511">MTVGEGKSWFTPDGEPVPVKAIRWAARTRFRDNDGRTRPVEAWGAAGHVAEGGRGRPHR</sequence>
<protein>
    <submittedName>
        <fullName evidence="1">Uncharacterized protein</fullName>
    </submittedName>
</protein>
<name>A0AA41QH37_9MICO</name>
<accession>A0AA41QH37</accession>
<organism evidence="1 2">
    <name type="scientific">Antribacter soli</name>
    <dbReference type="NCBI Taxonomy" id="2910976"/>
    <lineage>
        <taxon>Bacteria</taxon>
        <taxon>Bacillati</taxon>
        <taxon>Actinomycetota</taxon>
        <taxon>Actinomycetes</taxon>
        <taxon>Micrococcales</taxon>
        <taxon>Promicromonosporaceae</taxon>
        <taxon>Antribacter</taxon>
    </lineage>
</organism>
<evidence type="ECO:0000313" key="2">
    <source>
        <dbReference type="Proteomes" id="UP001165405"/>
    </source>
</evidence>
<dbReference type="AlphaFoldDB" id="A0AA41QH37"/>
<comment type="caution">
    <text evidence="1">The sequence shown here is derived from an EMBL/GenBank/DDBJ whole genome shotgun (WGS) entry which is preliminary data.</text>
</comment>
<keyword evidence="2" id="KW-1185">Reference proteome</keyword>
<proteinExistence type="predicted"/>
<gene>
    <name evidence="1" type="ORF">L1785_20520</name>
</gene>
<dbReference type="RefSeq" id="WP_236091167.1">
    <property type="nucleotide sequence ID" value="NZ_JAKGSG010000059.1"/>
</dbReference>